<accession>A0A2H5T6I6</accession>
<reference evidence="1 2" key="2">
    <citation type="journal article" date="2018" name="New Phytol.">
        <title>High intraspecific genome diversity in the model arbuscular mycorrhizal symbiont Rhizophagus irregularis.</title>
        <authorList>
            <person name="Chen E.C.H."/>
            <person name="Morin E."/>
            <person name="Beaudet D."/>
            <person name="Noel J."/>
            <person name="Yildirir G."/>
            <person name="Ndikumana S."/>
            <person name="Charron P."/>
            <person name="St-Onge C."/>
            <person name="Giorgi J."/>
            <person name="Kruger M."/>
            <person name="Marton T."/>
            <person name="Ropars J."/>
            <person name="Grigoriev I.V."/>
            <person name="Hainaut M."/>
            <person name="Henrissat B."/>
            <person name="Roux C."/>
            <person name="Martin F."/>
            <person name="Corradi N."/>
        </authorList>
    </citation>
    <scope>NUCLEOTIDE SEQUENCE [LARGE SCALE GENOMIC DNA]</scope>
    <source>
        <strain evidence="1 2">DAOM 197198</strain>
    </source>
</reference>
<evidence type="ECO:0000313" key="2">
    <source>
        <dbReference type="Proteomes" id="UP000018888"/>
    </source>
</evidence>
<reference evidence="1 2" key="1">
    <citation type="journal article" date="2013" name="Proc. Natl. Acad. Sci. U.S.A.">
        <title>Genome of an arbuscular mycorrhizal fungus provides insight into the oldest plant symbiosis.</title>
        <authorList>
            <person name="Tisserant E."/>
            <person name="Malbreil M."/>
            <person name="Kuo A."/>
            <person name="Kohler A."/>
            <person name="Symeonidi A."/>
            <person name="Balestrini R."/>
            <person name="Charron P."/>
            <person name="Duensing N."/>
            <person name="Frei Dit Frey N."/>
            <person name="Gianinazzi-Pearson V."/>
            <person name="Gilbert L.B."/>
            <person name="Handa Y."/>
            <person name="Herr J.R."/>
            <person name="Hijri M."/>
            <person name="Koul R."/>
            <person name="Kawaguchi M."/>
            <person name="Krajinski F."/>
            <person name="Lammers P.J."/>
            <person name="Masclaux F.G."/>
            <person name="Murat C."/>
            <person name="Morin E."/>
            <person name="Ndikumana S."/>
            <person name="Pagni M."/>
            <person name="Petitpierre D."/>
            <person name="Requena N."/>
            <person name="Rosikiewicz P."/>
            <person name="Riley R."/>
            <person name="Saito K."/>
            <person name="San Clemente H."/>
            <person name="Shapiro H."/>
            <person name="van Tuinen D."/>
            <person name="Becard G."/>
            <person name="Bonfante P."/>
            <person name="Paszkowski U."/>
            <person name="Shachar-Hill Y.Y."/>
            <person name="Tuskan G.A."/>
            <person name="Young P.W."/>
            <person name="Sanders I.R."/>
            <person name="Henrissat B."/>
            <person name="Rensing S.A."/>
            <person name="Grigoriev I.V."/>
            <person name="Corradi N."/>
            <person name="Roux C."/>
            <person name="Martin F."/>
        </authorList>
    </citation>
    <scope>NUCLEOTIDE SEQUENCE [LARGE SCALE GENOMIC DNA]</scope>
    <source>
        <strain evidence="1 2">DAOM 197198</strain>
    </source>
</reference>
<name>A0A2H5T6I6_RHIID</name>
<sequence>MTCSNLFSGDLPELTFEIIKYFQNDYSILHSCILVNRFWCRLTIPLLWENPFSIPTGNYNFIEIYLNNLNDDFKTKLIEYNIINNNSLNIMFNYSKFLKYLNTYKFVFSIEKWFEAVIRTLKPENRLYSASDLKRLIDTSIFNIFVENEVNLNTLEIEISRIYYNTRIDNVLGLILQNTNFIHNIKNLNLYIDYSSSDLSHYNNNNEYTLIKNRILEIINLHQNLKKILLSYDNSPLYISLLLSKYYNCSNTLNTIIFYYVDFKGIINLNKIFEQLNVLESVHIINCSSLNNYFTQQIINLIKPFKLKSLFINEITQIKSIQLLLQKSGDYLENFGYGFSIDSLKKLQLLELITKYCKNIKFLDLYGFEGQITYQIINLIKNIKQNLNYLSISSTSSSSYNNKESSSILLQNLGQILPNKLEYLCLNLRHIKSSSFEIFLKNSQNIFINKLLIYNREGQDTLYDFRDYNSDLFSSINEVKEFGLYNIKVKSYPSLVIHISDFIKEID</sequence>
<dbReference type="Proteomes" id="UP000018888">
    <property type="component" value="Unassembled WGS sequence"/>
</dbReference>
<dbReference type="STRING" id="747089.A0A2H5T6I6"/>
<organism evidence="1 2">
    <name type="scientific">Rhizophagus irregularis (strain DAOM 181602 / DAOM 197198 / MUCL 43194)</name>
    <name type="common">Arbuscular mycorrhizal fungus</name>
    <name type="synonym">Glomus intraradices</name>
    <dbReference type="NCBI Taxonomy" id="747089"/>
    <lineage>
        <taxon>Eukaryota</taxon>
        <taxon>Fungi</taxon>
        <taxon>Fungi incertae sedis</taxon>
        <taxon>Mucoromycota</taxon>
        <taxon>Glomeromycotina</taxon>
        <taxon>Glomeromycetes</taxon>
        <taxon>Glomerales</taxon>
        <taxon>Glomeraceae</taxon>
        <taxon>Rhizophagus</taxon>
    </lineage>
</organism>
<gene>
    <name evidence="1" type="ORF">GLOIN_2v1871678</name>
</gene>
<evidence type="ECO:0008006" key="3">
    <source>
        <dbReference type="Google" id="ProtNLM"/>
    </source>
</evidence>
<dbReference type="AlphaFoldDB" id="A0A2H5T6I6"/>
<protein>
    <recommendedName>
        <fullName evidence="3">F-box domain-containing protein</fullName>
    </recommendedName>
</protein>
<dbReference type="EMBL" id="AUPC02000044">
    <property type="protein sequence ID" value="POG77030.1"/>
    <property type="molecule type" value="Genomic_DNA"/>
</dbReference>
<evidence type="ECO:0000313" key="1">
    <source>
        <dbReference type="EMBL" id="POG77030.1"/>
    </source>
</evidence>
<keyword evidence="2" id="KW-1185">Reference proteome</keyword>
<comment type="caution">
    <text evidence="1">The sequence shown here is derived from an EMBL/GenBank/DDBJ whole genome shotgun (WGS) entry which is preliminary data.</text>
</comment>
<proteinExistence type="predicted"/>